<sequence length="132" mass="14168">MSLDAVISADLLRTRAEITALSTALAAARSEIAGLNTLMTGNSVIKSVQRGTVSIHYNASDPTIINIAAVAPSKCLLSFLGSTGYLISVPDYSFANLSRLRLLDSTRLEVNRSTWGTYSSPVTLSWEVVEFN</sequence>
<dbReference type="Proteomes" id="UP000095607">
    <property type="component" value="Chromosome"/>
</dbReference>
<dbReference type="EMBL" id="CP120956">
    <property type="protein sequence ID" value="WFF83158.1"/>
    <property type="molecule type" value="Genomic_DNA"/>
</dbReference>
<protein>
    <recommendedName>
        <fullName evidence="5">Minor tail protein</fullName>
    </recommendedName>
</protein>
<dbReference type="RefSeq" id="WP_046239917.1">
    <property type="nucleotide sequence ID" value="NZ_CBCSDN010000019.1"/>
</dbReference>
<keyword evidence="3" id="KW-1185">Reference proteome</keyword>
<dbReference type="AlphaFoldDB" id="A0AAX3STC1"/>
<organism evidence="2 4">
    <name type="scientific">Delftia tsuruhatensis</name>
    <dbReference type="NCBI Taxonomy" id="180282"/>
    <lineage>
        <taxon>Bacteria</taxon>
        <taxon>Pseudomonadati</taxon>
        <taxon>Pseudomonadota</taxon>
        <taxon>Betaproteobacteria</taxon>
        <taxon>Burkholderiales</taxon>
        <taxon>Comamonadaceae</taxon>
        <taxon>Delftia</taxon>
    </lineage>
</organism>
<proteinExistence type="predicted"/>
<reference evidence="2" key="2">
    <citation type="submission" date="2023-03" db="EMBL/GenBank/DDBJ databases">
        <title>Synergistic degradation of erythromycin by symbiotic bacteria Ery-6A and Ery-6B and application in simulated water remediation.</title>
        <authorList>
            <person name="Xu S."/>
        </authorList>
    </citation>
    <scope>NUCLEOTIDE SEQUENCE</scope>
    <source>
        <strain evidence="2">Ery-6A</strain>
    </source>
</reference>
<reference evidence="1 3" key="1">
    <citation type="submission" date="2016-09" db="EMBL/GenBank/DDBJ databases">
        <title>Complete genome sequence of Deltia acidovorans CM13 isolated from murine proximal colonic tissue.</title>
        <authorList>
            <person name="Saffarian A."/>
        </authorList>
    </citation>
    <scope>NUCLEOTIDE SEQUENCE [LARGE SCALE GENOMIC DNA]</scope>
    <source>
        <strain evidence="1 3">CM13</strain>
    </source>
</reference>
<evidence type="ECO:0000313" key="4">
    <source>
        <dbReference type="Proteomes" id="UP001219066"/>
    </source>
</evidence>
<dbReference type="KEGG" id="dts:BI380_11295"/>
<gene>
    <name evidence="1" type="ORF">BI380_11295</name>
    <name evidence="2" type="ORF">PYR84_10810</name>
</gene>
<dbReference type="EMBL" id="CP017420">
    <property type="protein sequence ID" value="AOV01897.1"/>
    <property type="molecule type" value="Genomic_DNA"/>
</dbReference>
<accession>A0AAX3STC1</accession>
<evidence type="ECO:0000313" key="1">
    <source>
        <dbReference type="EMBL" id="AOV01897.1"/>
    </source>
</evidence>
<evidence type="ECO:0000313" key="3">
    <source>
        <dbReference type="Proteomes" id="UP000095607"/>
    </source>
</evidence>
<name>A0AAX3STC1_9BURK</name>
<evidence type="ECO:0008006" key="5">
    <source>
        <dbReference type="Google" id="ProtNLM"/>
    </source>
</evidence>
<evidence type="ECO:0000313" key="2">
    <source>
        <dbReference type="EMBL" id="WFF83158.1"/>
    </source>
</evidence>
<dbReference type="Proteomes" id="UP001219066">
    <property type="component" value="Chromosome"/>
</dbReference>